<evidence type="ECO:0000313" key="2">
    <source>
        <dbReference type="EMBL" id="KAJ1156372.1"/>
    </source>
</evidence>
<feature type="region of interest" description="Disordered" evidence="1">
    <location>
        <begin position="1"/>
        <end position="21"/>
    </location>
</feature>
<keyword evidence="3" id="KW-1185">Reference proteome</keyword>
<reference evidence="2" key="1">
    <citation type="journal article" date="2022" name="bioRxiv">
        <title>Sequencing and chromosome-scale assembly of the giantPleurodeles waltlgenome.</title>
        <authorList>
            <person name="Brown T."/>
            <person name="Elewa A."/>
            <person name="Iarovenko S."/>
            <person name="Subramanian E."/>
            <person name="Araus A.J."/>
            <person name="Petzold A."/>
            <person name="Susuki M."/>
            <person name="Suzuki K.-i.T."/>
            <person name="Hayashi T."/>
            <person name="Toyoda A."/>
            <person name="Oliveira C."/>
            <person name="Osipova E."/>
            <person name="Leigh N.D."/>
            <person name="Simon A."/>
            <person name="Yun M.H."/>
        </authorList>
    </citation>
    <scope>NUCLEOTIDE SEQUENCE</scope>
    <source>
        <strain evidence="2">20211129_DDA</strain>
        <tissue evidence="2">Liver</tissue>
    </source>
</reference>
<name>A0AAV7RV69_PLEWA</name>
<feature type="compositionally biased region" description="Polar residues" evidence="1">
    <location>
        <begin position="68"/>
        <end position="86"/>
    </location>
</feature>
<comment type="caution">
    <text evidence="2">The sequence shown here is derived from an EMBL/GenBank/DDBJ whole genome shotgun (WGS) entry which is preliminary data.</text>
</comment>
<organism evidence="2 3">
    <name type="scientific">Pleurodeles waltl</name>
    <name type="common">Iberian ribbed newt</name>
    <dbReference type="NCBI Taxonomy" id="8319"/>
    <lineage>
        <taxon>Eukaryota</taxon>
        <taxon>Metazoa</taxon>
        <taxon>Chordata</taxon>
        <taxon>Craniata</taxon>
        <taxon>Vertebrata</taxon>
        <taxon>Euteleostomi</taxon>
        <taxon>Amphibia</taxon>
        <taxon>Batrachia</taxon>
        <taxon>Caudata</taxon>
        <taxon>Salamandroidea</taxon>
        <taxon>Salamandridae</taxon>
        <taxon>Pleurodelinae</taxon>
        <taxon>Pleurodeles</taxon>
    </lineage>
</organism>
<protein>
    <submittedName>
        <fullName evidence="2">Uncharacterized protein</fullName>
    </submittedName>
</protein>
<evidence type="ECO:0000256" key="1">
    <source>
        <dbReference type="SAM" id="MobiDB-lite"/>
    </source>
</evidence>
<dbReference type="EMBL" id="JANPWB010000009">
    <property type="protein sequence ID" value="KAJ1156372.1"/>
    <property type="molecule type" value="Genomic_DNA"/>
</dbReference>
<gene>
    <name evidence="2" type="ORF">NDU88_009094</name>
</gene>
<sequence length="105" mass="11485">MKKASQGPRARKTASYSLHPQAAVHLHGILRPYSKPKINRLHRAHGMSHAAMDGITHNVESDAHTLDDPQQTSDGQAENDSDNLNIPTAPPAGMKDESMSNQRQL</sequence>
<feature type="region of interest" description="Disordered" evidence="1">
    <location>
        <begin position="48"/>
        <end position="105"/>
    </location>
</feature>
<proteinExistence type="predicted"/>
<dbReference type="Proteomes" id="UP001066276">
    <property type="component" value="Chromosome 5"/>
</dbReference>
<dbReference type="AlphaFoldDB" id="A0AAV7RV69"/>
<evidence type="ECO:0000313" key="3">
    <source>
        <dbReference type="Proteomes" id="UP001066276"/>
    </source>
</evidence>
<accession>A0AAV7RV69</accession>